<dbReference type="RefSeq" id="WP_045692277.1">
    <property type="nucleotide sequence ID" value="NZ_JZKH01000003.1"/>
</dbReference>
<organism evidence="10 11">
    <name type="scientific">Streptomyces rubellomurinus (strain ATCC 31215)</name>
    <dbReference type="NCBI Taxonomy" id="359131"/>
    <lineage>
        <taxon>Bacteria</taxon>
        <taxon>Bacillati</taxon>
        <taxon>Actinomycetota</taxon>
        <taxon>Actinomycetes</taxon>
        <taxon>Kitasatosporales</taxon>
        <taxon>Streptomycetaceae</taxon>
        <taxon>Streptomyces</taxon>
    </lineage>
</organism>
<feature type="transmembrane region" description="Helical" evidence="8">
    <location>
        <begin position="67"/>
        <end position="91"/>
    </location>
</feature>
<dbReference type="EMBL" id="JZKH01000003">
    <property type="protein sequence ID" value="KJS63386.1"/>
    <property type="molecule type" value="Genomic_DNA"/>
</dbReference>
<keyword evidence="4" id="KW-0378">Hydrolase</keyword>
<dbReference type="GO" id="GO:0005886">
    <property type="term" value="C:plasma membrane"/>
    <property type="evidence" value="ECO:0007669"/>
    <property type="project" value="UniProtKB-SubCell"/>
</dbReference>
<keyword evidence="11" id="KW-1185">Reference proteome</keyword>
<comment type="caution">
    <text evidence="10">The sequence shown here is derived from an EMBL/GenBank/DDBJ whole genome shotgun (WGS) entry which is preliminary data.</text>
</comment>
<keyword evidence="2" id="KW-1003">Cell membrane</keyword>
<name>A0A0F2TLI3_STRR3</name>
<evidence type="ECO:0000313" key="11">
    <source>
        <dbReference type="Proteomes" id="UP000033699"/>
    </source>
</evidence>
<dbReference type="InterPro" id="IPR036938">
    <property type="entry name" value="PAP2/HPO_sf"/>
</dbReference>
<feature type="transmembrane region" description="Helical" evidence="8">
    <location>
        <begin position="164"/>
        <end position="187"/>
    </location>
</feature>
<dbReference type="GO" id="GO:0016787">
    <property type="term" value="F:hydrolase activity"/>
    <property type="evidence" value="ECO:0007669"/>
    <property type="project" value="UniProtKB-KW"/>
</dbReference>
<evidence type="ECO:0000256" key="2">
    <source>
        <dbReference type="ARBA" id="ARBA00022475"/>
    </source>
</evidence>
<dbReference type="Proteomes" id="UP000033699">
    <property type="component" value="Unassembled WGS sequence"/>
</dbReference>
<evidence type="ECO:0000256" key="6">
    <source>
        <dbReference type="ARBA" id="ARBA00023136"/>
    </source>
</evidence>
<feature type="transmembrane region" description="Helical" evidence="8">
    <location>
        <begin position="140"/>
        <end position="158"/>
    </location>
</feature>
<dbReference type="PANTHER" id="PTHR14969">
    <property type="entry name" value="SPHINGOSINE-1-PHOSPHATE PHOSPHOHYDROLASE"/>
    <property type="match status" value="1"/>
</dbReference>
<dbReference type="Pfam" id="PF01569">
    <property type="entry name" value="PAP2"/>
    <property type="match status" value="1"/>
</dbReference>
<dbReference type="PATRIC" id="fig|359131.3.peg.2587"/>
<evidence type="ECO:0000256" key="7">
    <source>
        <dbReference type="SAM" id="MobiDB-lite"/>
    </source>
</evidence>
<keyword evidence="5 8" id="KW-1133">Transmembrane helix</keyword>
<evidence type="ECO:0000256" key="5">
    <source>
        <dbReference type="ARBA" id="ARBA00022989"/>
    </source>
</evidence>
<keyword evidence="3 8" id="KW-0812">Transmembrane</keyword>
<keyword evidence="6 8" id="KW-0472">Membrane</keyword>
<gene>
    <name evidence="10" type="ORF">VM95_02295</name>
</gene>
<sequence length="242" mass="25591">MSTPLADTTNPDLGLLYAVNGLAKRSPQWLDHLVSWIGEYGILIGLAMLGLVAWLQARRRPDAPVAVAGLLWVPLSVAIAELANLPIAAIVDRPRPFVDHSGLLVLVDGKAGTHSFVSDHSTMTMGVAVALFLVNRRLGWIAGGLALLQGFCRMFMGVHYPTDVIGGFALAVAVVLLLAPIAMAVLVPFCHALTRTAVAPLIRAPERGGAARGEAGPRGRGRRRGRGPVRAEEQPPESDLAA</sequence>
<protein>
    <submittedName>
        <fullName evidence="10">Membrane protein</fullName>
    </submittedName>
</protein>
<evidence type="ECO:0000256" key="4">
    <source>
        <dbReference type="ARBA" id="ARBA00022801"/>
    </source>
</evidence>
<dbReference type="SUPFAM" id="SSF48317">
    <property type="entry name" value="Acid phosphatase/Vanadium-dependent haloperoxidase"/>
    <property type="match status" value="1"/>
</dbReference>
<dbReference type="AlphaFoldDB" id="A0A0F2TLI3"/>
<evidence type="ECO:0000259" key="9">
    <source>
        <dbReference type="SMART" id="SM00014"/>
    </source>
</evidence>
<evidence type="ECO:0000313" key="10">
    <source>
        <dbReference type="EMBL" id="KJS63386.1"/>
    </source>
</evidence>
<dbReference type="Gene3D" id="1.20.144.10">
    <property type="entry name" value="Phosphatidic acid phosphatase type 2/haloperoxidase"/>
    <property type="match status" value="1"/>
</dbReference>
<feature type="domain" description="Phosphatidic acid phosphatase type 2/haloperoxidase" evidence="9">
    <location>
        <begin position="67"/>
        <end position="179"/>
    </location>
</feature>
<evidence type="ECO:0000256" key="1">
    <source>
        <dbReference type="ARBA" id="ARBA00004651"/>
    </source>
</evidence>
<dbReference type="OrthoDB" id="5289372at2"/>
<dbReference type="InterPro" id="IPR000326">
    <property type="entry name" value="PAP2/HPO"/>
</dbReference>
<accession>A0A0F2TLI3</accession>
<feature type="transmembrane region" description="Helical" evidence="8">
    <location>
        <begin position="111"/>
        <end position="133"/>
    </location>
</feature>
<dbReference type="PANTHER" id="PTHR14969:SF62">
    <property type="entry name" value="DECAPRENYLPHOSPHORYL-5-PHOSPHORIBOSE PHOSPHATASE RV3807C-RELATED"/>
    <property type="match status" value="1"/>
</dbReference>
<reference evidence="10 11" key="1">
    <citation type="submission" date="2015-02" db="EMBL/GenBank/DDBJ databases">
        <authorList>
            <person name="Ju K.-S."/>
            <person name="Doroghazi J.R."/>
            <person name="Metcalf W."/>
        </authorList>
    </citation>
    <scope>NUCLEOTIDE SEQUENCE [LARGE SCALE GENOMIC DNA]</scope>
    <source>
        <strain evidence="10 11">ATCC 31215</strain>
    </source>
</reference>
<feature type="transmembrane region" description="Helical" evidence="8">
    <location>
        <begin position="33"/>
        <end position="55"/>
    </location>
</feature>
<evidence type="ECO:0000256" key="3">
    <source>
        <dbReference type="ARBA" id="ARBA00022692"/>
    </source>
</evidence>
<dbReference type="SMART" id="SM00014">
    <property type="entry name" value="acidPPc"/>
    <property type="match status" value="1"/>
</dbReference>
<feature type="region of interest" description="Disordered" evidence="7">
    <location>
        <begin position="207"/>
        <end position="242"/>
    </location>
</feature>
<comment type="subcellular location">
    <subcellularLocation>
        <location evidence="1">Cell membrane</location>
        <topology evidence="1">Multi-pass membrane protein</topology>
    </subcellularLocation>
</comment>
<evidence type="ECO:0000256" key="8">
    <source>
        <dbReference type="SAM" id="Phobius"/>
    </source>
</evidence>
<proteinExistence type="predicted"/>